<reference evidence="6" key="1">
    <citation type="submission" date="2017-09" db="EMBL/GenBank/DDBJ databases">
        <title>Depth-based differentiation of microbial function through sediment-hosted aquifers and enrichment of novel symbionts in the deep terrestrial subsurface.</title>
        <authorList>
            <person name="Probst A.J."/>
            <person name="Ladd B."/>
            <person name="Jarett J.K."/>
            <person name="Geller-Mcgrath D.E."/>
            <person name="Sieber C.M.K."/>
            <person name="Emerson J.B."/>
            <person name="Anantharaman K."/>
            <person name="Thomas B.C."/>
            <person name="Malmstrom R."/>
            <person name="Stieglmeier M."/>
            <person name="Klingl A."/>
            <person name="Woyke T."/>
            <person name="Ryan C.M."/>
            <person name="Banfield J.F."/>
        </authorList>
    </citation>
    <scope>NUCLEOTIDE SEQUENCE [LARGE SCALE GENOMIC DNA]</scope>
</reference>
<dbReference type="GO" id="GO:0006979">
    <property type="term" value="P:response to oxidative stress"/>
    <property type="evidence" value="ECO:0007669"/>
    <property type="project" value="TreeGrafter"/>
</dbReference>
<dbReference type="FunFam" id="3.40.50.970:FF:000022">
    <property type="entry name" value="2-oxoglutarate ferredoxin oxidoreductase alpha subunit"/>
    <property type="match status" value="1"/>
</dbReference>
<comment type="caution">
    <text evidence="5">The sequence shown here is derived from an EMBL/GenBank/DDBJ whole genome shotgun (WGS) entry which is preliminary data.</text>
</comment>
<feature type="domain" description="Pyruvate:ferredoxin oxidoreductase core" evidence="4">
    <location>
        <begin position="477"/>
        <end position="557"/>
    </location>
</feature>
<dbReference type="PANTHER" id="PTHR32154:SF20">
    <property type="entry name" value="2-OXOGLUTARATE OXIDOREDUCTASE SUBUNIT KORA"/>
    <property type="match status" value="1"/>
</dbReference>
<feature type="domain" description="Pyruvate flavodoxin/ferredoxin oxidoreductase pyrimidine binding" evidence="3">
    <location>
        <begin position="208"/>
        <end position="446"/>
    </location>
</feature>
<gene>
    <name evidence="5" type="ORF">COT99_04135</name>
</gene>
<accession>A0A2H0V167</accession>
<dbReference type="Gene3D" id="3.40.50.970">
    <property type="match status" value="1"/>
</dbReference>
<dbReference type="InterPro" id="IPR033412">
    <property type="entry name" value="PFOR_II"/>
</dbReference>
<feature type="domain" description="Pyruvate/ketoisovalerate oxidoreductase catalytic" evidence="2">
    <location>
        <begin position="13"/>
        <end position="174"/>
    </location>
</feature>
<evidence type="ECO:0000313" key="5">
    <source>
        <dbReference type="EMBL" id="PIR92826.1"/>
    </source>
</evidence>
<evidence type="ECO:0000259" key="4">
    <source>
        <dbReference type="Pfam" id="PF17147"/>
    </source>
</evidence>
<dbReference type="InterPro" id="IPR002880">
    <property type="entry name" value="Pyrv_Fd/Flavodoxin_OxRdtase_N"/>
</dbReference>
<dbReference type="InterPro" id="IPR022367">
    <property type="entry name" value="2-oxoacid/accept_OxRdtase_asu"/>
</dbReference>
<sequence length="577" mass="62921">MQNSINIKIGGPAGQGVKSIGLILDKMFMRSGYKVFGYTEYPSLIRGGHNTYQAYAGSESAFAQKRRLDMLIALDQGTIAAHQDELDDKTLVIFNQDTLKVAKTRGVLLPFPINDLIKKADGLPVMANIIALGAVCFLSGLEPEILANLVKETFGAKGNEMVKKNTACVKAGYNFAREKLAQYAIKLDPPAKKEKQILVTGNEALALGAVSAGLKFYSAYPMTPATSILHSLVHWAKKYSLVVKQTEDEISAINMALGASYAGARAMTATSGGGFALMTEAVGMAGIMELPLVIVESMRSGPSTGMPTWHSQADLRQVLHASQGDFPRAVLAPGDMQECFDLAREAFYLAEKYQLPVIILSDKYLSESMQSVPAPAASWQNKRYGFANADFNKAAGKNNEQPFKRYALSSGGISQRSVPGQSGGAYLSNSYEHDEFGYATEEAEMAVAMNDKRSAKFIELAKEVGQSRPRIFGGQSADVSFISWGSNKCPVLAALDLLKEKNISANFMHVNYIWPFPKEAVSQFIKNSKRIINVECNASGQFAGLVRQETGLKIKENLLKYDGRPFYAEDILTYVQH</sequence>
<dbReference type="InterPro" id="IPR009014">
    <property type="entry name" value="Transketo_C/PFOR_II"/>
</dbReference>
<dbReference type="GO" id="GO:0016903">
    <property type="term" value="F:oxidoreductase activity, acting on the aldehyde or oxo group of donors"/>
    <property type="evidence" value="ECO:0007669"/>
    <property type="project" value="InterPro"/>
</dbReference>
<dbReference type="SUPFAM" id="SSF52922">
    <property type="entry name" value="TK C-terminal domain-like"/>
    <property type="match status" value="1"/>
</dbReference>
<keyword evidence="1" id="KW-0560">Oxidoreductase</keyword>
<dbReference type="InterPro" id="IPR050722">
    <property type="entry name" value="Pyruvate:ferred/Flavod_OxRd"/>
</dbReference>
<evidence type="ECO:0000259" key="3">
    <source>
        <dbReference type="Pfam" id="PF01855"/>
    </source>
</evidence>
<dbReference type="CDD" id="cd07034">
    <property type="entry name" value="TPP_PYR_PFOR_IOR-alpha_like"/>
    <property type="match status" value="1"/>
</dbReference>
<dbReference type="Gene3D" id="3.40.920.10">
    <property type="entry name" value="Pyruvate-ferredoxin oxidoreductase, PFOR, domain III"/>
    <property type="match status" value="1"/>
</dbReference>
<proteinExistence type="predicted"/>
<dbReference type="SUPFAM" id="SSF53323">
    <property type="entry name" value="Pyruvate-ferredoxin oxidoreductase, PFOR, domain III"/>
    <property type="match status" value="1"/>
</dbReference>
<organism evidence="5 6">
    <name type="scientific">Candidatus Falkowbacteria bacterium CG10_big_fil_rev_8_21_14_0_10_43_10</name>
    <dbReference type="NCBI Taxonomy" id="1974567"/>
    <lineage>
        <taxon>Bacteria</taxon>
        <taxon>Candidatus Falkowiibacteriota</taxon>
    </lineage>
</organism>
<evidence type="ECO:0000256" key="1">
    <source>
        <dbReference type="ARBA" id="ARBA00023002"/>
    </source>
</evidence>
<dbReference type="Pfam" id="PF01558">
    <property type="entry name" value="POR"/>
    <property type="match status" value="1"/>
</dbReference>
<dbReference type="NCBIfam" id="TIGR03710">
    <property type="entry name" value="OAFO_sf"/>
    <property type="match status" value="1"/>
</dbReference>
<protein>
    <submittedName>
        <fullName evidence="5">2-oxoacid:acceptor oxidoreductase subunit alpha</fullName>
    </submittedName>
</protein>
<dbReference type="Proteomes" id="UP000228626">
    <property type="component" value="Unassembled WGS sequence"/>
</dbReference>
<dbReference type="AlphaFoldDB" id="A0A2H0V167"/>
<dbReference type="EMBL" id="PFAR01000049">
    <property type="protein sequence ID" value="PIR92826.1"/>
    <property type="molecule type" value="Genomic_DNA"/>
</dbReference>
<evidence type="ECO:0000313" key="6">
    <source>
        <dbReference type="Proteomes" id="UP000228626"/>
    </source>
</evidence>
<dbReference type="InterPro" id="IPR002869">
    <property type="entry name" value="Pyrv_flavodox_OxRed_cen"/>
</dbReference>
<dbReference type="Pfam" id="PF17147">
    <property type="entry name" value="PFOR_II"/>
    <property type="match status" value="1"/>
</dbReference>
<dbReference type="SUPFAM" id="SSF52518">
    <property type="entry name" value="Thiamin diphosphate-binding fold (THDP-binding)"/>
    <property type="match status" value="1"/>
</dbReference>
<dbReference type="InterPro" id="IPR019752">
    <property type="entry name" value="Pyrv/ketoisovalerate_OxRed_cat"/>
</dbReference>
<dbReference type="Pfam" id="PF01855">
    <property type="entry name" value="POR_N"/>
    <property type="match status" value="1"/>
</dbReference>
<dbReference type="PANTHER" id="PTHR32154">
    <property type="entry name" value="PYRUVATE-FLAVODOXIN OXIDOREDUCTASE-RELATED"/>
    <property type="match status" value="1"/>
</dbReference>
<dbReference type="InterPro" id="IPR029061">
    <property type="entry name" value="THDP-binding"/>
</dbReference>
<name>A0A2H0V167_9BACT</name>
<dbReference type="Gene3D" id="3.40.50.920">
    <property type="match status" value="1"/>
</dbReference>
<evidence type="ECO:0000259" key="2">
    <source>
        <dbReference type="Pfam" id="PF01558"/>
    </source>
</evidence>